<sequence length="68" mass="8060">MTNKTLATKTLTLTEQATEIFDKSVEIAKPTHLIFSLRMKVIFKKFYGVKLTQKEQRVFEQMEKEYDD</sequence>
<comment type="caution">
    <text evidence="1">The sequence shown here is derived from an EMBL/GenBank/DDBJ whole genome shotgun (WGS) entry which is preliminary data.</text>
</comment>
<dbReference type="AlphaFoldDB" id="A0A0F9CRC3"/>
<reference evidence="1" key="1">
    <citation type="journal article" date="2015" name="Nature">
        <title>Complex archaea that bridge the gap between prokaryotes and eukaryotes.</title>
        <authorList>
            <person name="Spang A."/>
            <person name="Saw J.H."/>
            <person name="Jorgensen S.L."/>
            <person name="Zaremba-Niedzwiedzka K."/>
            <person name="Martijn J."/>
            <person name="Lind A.E."/>
            <person name="van Eijk R."/>
            <person name="Schleper C."/>
            <person name="Guy L."/>
            <person name="Ettema T.J."/>
        </authorList>
    </citation>
    <scope>NUCLEOTIDE SEQUENCE</scope>
</reference>
<proteinExistence type="predicted"/>
<evidence type="ECO:0000313" key="1">
    <source>
        <dbReference type="EMBL" id="KKL51719.1"/>
    </source>
</evidence>
<organism evidence="1">
    <name type="scientific">marine sediment metagenome</name>
    <dbReference type="NCBI Taxonomy" id="412755"/>
    <lineage>
        <taxon>unclassified sequences</taxon>
        <taxon>metagenomes</taxon>
        <taxon>ecological metagenomes</taxon>
    </lineage>
</organism>
<dbReference type="EMBL" id="LAZR01032150">
    <property type="protein sequence ID" value="KKL51719.1"/>
    <property type="molecule type" value="Genomic_DNA"/>
</dbReference>
<accession>A0A0F9CRC3</accession>
<gene>
    <name evidence="1" type="ORF">LCGC14_2292690</name>
</gene>
<name>A0A0F9CRC3_9ZZZZ</name>
<protein>
    <submittedName>
        <fullName evidence="1">Uncharacterized protein</fullName>
    </submittedName>
</protein>